<sequence length="96" mass="10683">MVATECNGSPVRHIVLKGRRWFSGADVLRALGLDVARRGASTFLRVVPRSEVKLVSADLLPAMFEGRRGYRMMNLVSEVGVEVLIDRFRGLRRSPG</sequence>
<evidence type="ECO:0008006" key="3">
    <source>
        <dbReference type="Google" id="ProtNLM"/>
    </source>
</evidence>
<comment type="caution">
    <text evidence="1">The sequence shown here is derived from an EMBL/GenBank/DDBJ whole genome shotgun (WGS) entry which is preliminary data.</text>
</comment>
<proteinExistence type="predicted"/>
<protein>
    <recommendedName>
        <fullName evidence="3">Bro-N domain-containing protein</fullName>
    </recommendedName>
</protein>
<dbReference type="AlphaFoldDB" id="A0A4R5UMV2"/>
<reference evidence="1 2" key="1">
    <citation type="submission" date="2019-03" db="EMBL/GenBank/DDBJ databases">
        <title>Rhizobium sp. nov., an bacterium isolated from biocrust in Mu Us Desert.</title>
        <authorList>
            <person name="Lixiong L."/>
        </authorList>
    </citation>
    <scope>NUCLEOTIDE SEQUENCE [LARGE SCALE GENOMIC DNA]</scope>
    <source>
        <strain evidence="1 2">SPY-1</strain>
    </source>
</reference>
<gene>
    <name evidence="1" type="ORF">E2F50_03520</name>
</gene>
<accession>A0A4R5UMV2</accession>
<dbReference type="OrthoDB" id="9808959at2"/>
<dbReference type="Proteomes" id="UP000295238">
    <property type="component" value="Unassembled WGS sequence"/>
</dbReference>
<dbReference type="EMBL" id="SMTL01000001">
    <property type="protein sequence ID" value="TDK39206.1"/>
    <property type="molecule type" value="Genomic_DNA"/>
</dbReference>
<name>A0A4R5UMV2_9HYPH</name>
<evidence type="ECO:0000313" key="2">
    <source>
        <dbReference type="Proteomes" id="UP000295238"/>
    </source>
</evidence>
<evidence type="ECO:0000313" key="1">
    <source>
        <dbReference type="EMBL" id="TDK39206.1"/>
    </source>
</evidence>
<organism evidence="1 2">
    <name type="scientific">Rhizobium deserti</name>
    <dbReference type="NCBI Taxonomy" id="2547961"/>
    <lineage>
        <taxon>Bacteria</taxon>
        <taxon>Pseudomonadati</taxon>
        <taxon>Pseudomonadota</taxon>
        <taxon>Alphaproteobacteria</taxon>
        <taxon>Hyphomicrobiales</taxon>
        <taxon>Rhizobiaceae</taxon>
        <taxon>Rhizobium/Agrobacterium group</taxon>
        <taxon>Rhizobium</taxon>
    </lineage>
</organism>
<keyword evidence="2" id="KW-1185">Reference proteome</keyword>
<dbReference type="RefSeq" id="WP_133314655.1">
    <property type="nucleotide sequence ID" value="NZ_SMTL01000001.1"/>
</dbReference>